<reference evidence="2" key="1">
    <citation type="submission" date="2018-10" db="EMBL/GenBank/DDBJ databases">
        <title>Hidden diversity of soil giant viruses.</title>
        <authorList>
            <person name="Schulz F."/>
            <person name="Alteio L."/>
            <person name="Goudeau D."/>
            <person name="Ryan E.M."/>
            <person name="Malmstrom R.R."/>
            <person name="Blanchard J."/>
            <person name="Woyke T."/>
        </authorList>
    </citation>
    <scope>NUCLEOTIDE SEQUENCE</scope>
    <source>
        <strain evidence="2">FNV1</strain>
    </source>
</reference>
<evidence type="ECO:0000256" key="1">
    <source>
        <dbReference type="SAM" id="Phobius"/>
    </source>
</evidence>
<keyword evidence="1" id="KW-1133">Transmembrane helix</keyword>
<sequence length="312" mass="35978">MLYIDDNAPVLYTLNRTAISIFMMSVLYSVGIIIYSIFTSIIPTTINRDIYSVINFDVLLFMTTLNKFYAINMMGFMAIIFARIMSIHILLLNNTINKIDDNLSLNIFDISQFVVDYTEQKNMFQQTVQNLNMIFSVTLIGASICIYQTVLNIVNGDLTRTTIMNYSDIFIYLSLSCIYIYYVTTVHTTTVKIQNIFSSDMFTKRYLIRSNYTVSNSETYKLLDHIIDIDGDTPPFHNVNIVNDKSAEIIDHLIAVENADHLNWLVAHNIVKQPWTSFKFIGFNFETLDLLKQITAFSIIFIALHKFIIVNV</sequence>
<protein>
    <submittedName>
        <fullName evidence="2">Uncharacterized protein</fullName>
    </submittedName>
</protein>
<keyword evidence="1" id="KW-0812">Transmembrane</keyword>
<feature type="transmembrane region" description="Helical" evidence="1">
    <location>
        <begin position="163"/>
        <end position="182"/>
    </location>
</feature>
<keyword evidence="1" id="KW-0472">Membrane</keyword>
<dbReference type="EMBL" id="MK072143">
    <property type="protein sequence ID" value="AYV79398.1"/>
    <property type="molecule type" value="Genomic_DNA"/>
</dbReference>
<accession>A0A3G4ZWW3</accession>
<proteinExistence type="predicted"/>
<gene>
    <name evidence="2" type="ORF">Faunusvirus12_11</name>
</gene>
<feature type="transmembrane region" description="Helical" evidence="1">
    <location>
        <begin position="131"/>
        <end position="151"/>
    </location>
</feature>
<evidence type="ECO:0000313" key="2">
    <source>
        <dbReference type="EMBL" id="AYV79398.1"/>
    </source>
</evidence>
<name>A0A3G4ZWW3_9VIRU</name>
<organism evidence="2">
    <name type="scientific">Faunusvirus sp</name>
    <dbReference type="NCBI Taxonomy" id="2487766"/>
    <lineage>
        <taxon>Viruses</taxon>
        <taxon>Varidnaviria</taxon>
        <taxon>Bamfordvirae</taxon>
        <taxon>Nucleocytoviricota</taxon>
        <taxon>Megaviricetes</taxon>
        <taxon>Imitervirales</taxon>
        <taxon>Mimiviridae</taxon>
    </lineage>
</organism>
<feature type="transmembrane region" description="Helical" evidence="1">
    <location>
        <begin position="18"/>
        <end position="38"/>
    </location>
</feature>
<feature type="transmembrane region" description="Helical" evidence="1">
    <location>
        <begin position="75"/>
        <end position="92"/>
    </location>
</feature>